<comment type="caution">
    <text evidence="3">The sequence shown here is derived from an EMBL/GenBank/DDBJ whole genome shotgun (WGS) entry which is preliminary data.</text>
</comment>
<feature type="domain" description="Restriction system protein Mrr-like N-terminal" evidence="2">
    <location>
        <begin position="14"/>
        <end position="91"/>
    </location>
</feature>
<dbReference type="GO" id="GO:0016787">
    <property type="term" value="F:hydrolase activity"/>
    <property type="evidence" value="ECO:0007669"/>
    <property type="project" value="UniProtKB-KW"/>
</dbReference>
<keyword evidence="3" id="KW-0540">Nuclease</keyword>
<dbReference type="Gene3D" id="3.40.1350.10">
    <property type="match status" value="1"/>
</dbReference>
<sequence>MGRKKIHDKVPTHDKMMIPTLEALKLLGGSGSIDEINEKVYEVAGYDEDILEIPHDESGVQTKVEYRLAWARTYLKKYGLIENSSRGIWALIDNEIDTSKLDSDKILKKVRAETKKPKPNSNQTKKEIEEEVEEEVEDQIDWKKTLISTILKIESSAFERLCQRILRESGFVQVEVTGKSGDGGIDGKGIVRLNGFLSFHVFFQSKRYKGSVGSSDIRDFRGAMQGRADKGIFITTGNFTREAIKEATRDGAPPIDLIDGELLCDKLKEFNLGVKTELIEEISINAEWFSKI</sequence>
<keyword evidence="4" id="KW-1185">Reference proteome</keyword>
<evidence type="ECO:0000313" key="3">
    <source>
        <dbReference type="EMBL" id="MEL1255597.1"/>
    </source>
</evidence>
<keyword evidence="3" id="KW-0378">Hydrolase</keyword>
<dbReference type="Pfam" id="PF14338">
    <property type="entry name" value="Mrr_N"/>
    <property type="match status" value="1"/>
</dbReference>
<feature type="domain" description="Restriction endonuclease type IV Mrr" evidence="1">
    <location>
        <begin position="151"/>
        <end position="265"/>
    </location>
</feature>
<organism evidence="3 4">
    <name type="scientific">Flavobacterium calami</name>
    <dbReference type="NCBI Taxonomy" id="3139144"/>
    <lineage>
        <taxon>Bacteria</taxon>
        <taxon>Pseudomonadati</taxon>
        <taxon>Bacteroidota</taxon>
        <taxon>Flavobacteriia</taxon>
        <taxon>Flavobacteriales</taxon>
        <taxon>Flavobacteriaceae</taxon>
        <taxon>Flavobacterium</taxon>
    </lineage>
</organism>
<dbReference type="SUPFAM" id="SSF52980">
    <property type="entry name" value="Restriction endonuclease-like"/>
    <property type="match status" value="1"/>
</dbReference>
<dbReference type="GO" id="GO:0004519">
    <property type="term" value="F:endonuclease activity"/>
    <property type="evidence" value="ECO:0007669"/>
    <property type="project" value="UniProtKB-KW"/>
</dbReference>
<evidence type="ECO:0000313" key="4">
    <source>
        <dbReference type="Proteomes" id="UP001485226"/>
    </source>
</evidence>
<evidence type="ECO:0000259" key="2">
    <source>
        <dbReference type="Pfam" id="PF14338"/>
    </source>
</evidence>
<evidence type="ECO:0000259" key="1">
    <source>
        <dbReference type="Pfam" id="PF04471"/>
    </source>
</evidence>
<protein>
    <submittedName>
        <fullName evidence="3">Restriction endonuclease</fullName>
        <ecNumber evidence="3">3.1.21.-</ecNumber>
    </submittedName>
</protein>
<proteinExistence type="predicted"/>
<dbReference type="InterPro" id="IPR007560">
    <property type="entry name" value="Restrct_endonuc_IV_Mrr"/>
</dbReference>
<reference evidence="3 4" key="1">
    <citation type="submission" date="2024-04" db="EMBL/GenBank/DDBJ databases">
        <title>Flavobacterium sp. DGU38 16S ribosomal RNA gene Genome sequencing and assembly.</title>
        <authorList>
            <person name="Park S."/>
        </authorList>
    </citation>
    <scope>NUCLEOTIDE SEQUENCE [LARGE SCALE GENOMIC DNA]</scope>
    <source>
        <strain evidence="3 4">DGU38</strain>
    </source>
</reference>
<dbReference type="InterPro" id="IPR011335">
    <property type="entry name" value="Restrct_endonuc-II-like"/>
</dbReference>
<gene>
    <name evidence="3" type="ORF">AAEO57_17530</name>
</gene>
<dbReference type="Proteomes" id="UP001485226">
    <property type="component" value="Unassembled WGS sequence"/>
</dbReference>
<dbReference type="PANTHER" id="PTHR30015:SF7">
    <property type="entry name" value="TYPE IV METHYL-DIRECTED RESTRICTION ENZYME ECOKMRR"/>
    <property type="match status" value="1"/>
</dbReference>
<accession>A0ABU9ITY3</accession>
<dbReference type="InterPro" id="IPR052906">
    <property type="entry name" value="Type_IV_Methyl-Rstrct_Enzyme"/>
</dbReference>
<name>A0ABU9ITY3_9FLAO</name>
<dbReference type="Pfam" id="PF04471">
    <property type="entry name" value="Mrr_cat"/>
    <property type="match status" value="1"/>
</dbReference>
<dbReference type="EMBL" id="JBBYHS010000020">
    <property type="protein sequence ID" value="MEL1255597.1"/>
    <property type="molecule type" value="Genomic_DNA"/>
</dbReference>
<dbReference type="EC" id="3.1.21.-" evidence="3"/>
<dbReference type="PANTHER" id="PTHR30015">
    <property type="entry name" value="MRR RESTRICTION SYSTEM PROTEIN"/>
    <property type="match status" value="1"/>
</dbReference>
<keyword evidence="3" id="KW-0255">Endonuclease</keyword>
<dbReference type="InterPro" id="IPR011856">
    <property type="entry name" value="tRNA_endonuc-like_dom_sf"/>
</dbReference>
<dbReference type="InterPro" id="IPR025745">
    <property type="entry name" value="Mrr-like_N_dom"/>
</dbReference>
<dbReference type="RefSeq" id="WP_341694332.1">
    <property type="nucleotide sequence ID" value="NZ_JBBYHS010000020.1"/>
</dbReference>